<evidence type="ECO:0000313" key="2">
    <source>
        <dbReference type="EMBL" id="KAF0747206.1"/>
    </source>
</evidence>
<dbReference type="Proteomes" id="UP000469452">
    <property type="component" value="Unassembled WGS sequence"/>
</dbReference>
<sequence>MPLSKTRKPQLAVTKDIGELFDCPDLPVKLRQDLYVLTRHQRVVINKLRAQVPEAKNSDARNAIQEITDLLIHRNNQTEKLIEGVLDRKIQVYHKARKIKAEARMDEVLRTMAESFQRHEQLLEMLTRTQAAQVEASQRMASQHIERATRQTELRVEGLKMPKYYGRMDESFSLYIHQVTTFFKAKNVDYQENDGTQQRCIAMMVANFRDLAAAWYQERLSRGESPNTLIELEEELRAEFEPDDLQDRLRDQLYELKQAHCASLTDTREELQYRRCETVTLAIQVALDYERSHNSTLNGGHARDRDHFHRHDRRPHQGFQDRHQFNNRHQVSRPPHAYPPRQRQDDDMEAPVTTADAWATESVTAALHPGTIKEEAKLKPQFNNNSRHANQPQRPQRNTPSRQQNAQVTEVNSNTEDSEDDVEEVILGNNMDLAQQDSAEEESLNINTAQQASQVPTHENKLMIVHGALDSASVRILIDSGASNLLCRPGLAKTVIRSKEVQAEGFDVLWHQESEGNLILTEWDLGKKDFDVILGKPWFFRYNPAIGWCTHQILNRVNSSEVEPERIEGWMIKGRG</sequence>
<proteinExistence type="predicted"/>
<evidence type="ECO:0000313" key="3">
    <source>
        <dbReference type="Proteomes" id="UP000469452"/>
    </source>
</evidence>
<dbReference type="VEuPathDB" id="FungiDB:H257_18383"/>
<evidence type="ECO:0000256" key="1">
    <source>
        <dbReference type="SAM" id="MobiDB-lite"/>
    </source>
</evidence>
<feature type="compositionally biased region" description="Polar residues" evidence="1">
    <location>
        <begin position="382"/>
        <end position="415"/>
    </location>
</feature>
<reference evidence="2 3" key="1">
    <citation type="submission" date="2019-06" db="EMBL/GenBank/DDBJ databases">
        <title>Genomics analysis of Aphanomyces spp. identifies a new class of oomycete effector associated with host adaptation.</title>
        <authorList>
            <person name="Gaulin E."/>
        </authorList>
    </citation>
    <scope>NUCLEOTIDE SEQUENCE [LARGE SCALE GENOMIC DNA]</scope>
    <source>
        <strain evidence="2 3">E</strain>
    </source>
</reference>
<protein>
    <recommendedName>
        <fullName evidence="4">Retrotransposon gag domain-containing protein</fullName>
    </recommendedName>
</protein>
<dbReference type="EMBL" id="VJMI01013652">
    <property type="protein sequence ID" value="KAF0747206.1"/>
    <property type="molecule type" value="Genomic_DNA"/>
</dbReference>
<feature type="region of interest" description="Disordered" evidence="1">
    <location>
        <begin position="382"/>
        <end position="420"/>
    </location>
</feature>
<evidence type="ECO:0008006" key="4">
    <source>
        <dbReference type="Google" id="ProtNLM"/>
    </source>
</evidence>
<feature type="region of interest" description="Disordered" evidence="1">
    <location>
        <begin position="293"/>
        <end position="350"/>
    </location>
</feature>
<gene>
    <name evidence="2" type="ORF">AaE_007818</name>
</gene>
<comment type="caution">
    <text evidence="2">The sequence shown here is derived from an EMBL/GenBank/DDBJ whole genome shotgun (WGS) entry which is preliminary data.</text>
</comment>
<name>A0A6A5AGW5_APHAT</name>
<organism evidence="2 3">
    <name type="scientific">Aphanomyces astaci</name>
    <name type="common">Crayfish plague agent</name>
    <dbReference type="NCBI Taxonomy" id="112090"/>
    <lineage>
        <taxon>Eukaryota</taxon>
        <taxon>Sar</taxon>
        <taxon>Stramenopiles</taxon>
        <taxon>Oomycota</taxon>
        <taxon>Saprolegniomycetes</taxon>
        <taxon>Saprolegniales</taxon>
        <taxon>Verrucalvaceae</taxon>
        <taxon>Aphanomyces</taxon>
    </lineage>
</organism>
<dbReference type="VEuPathDB" id="FungiDB:H257_09479"/>
<accession>A0A6A5AGW5</accession>
<dbReference type="AlphaFoldDB" id="A0A6A5AGW5"/>